<feature type="repeat" description="WD" evidence="3">
    <location>
        <begin position="978"/>
        <end position="1012"/>
    </location>
</feature>
<dbReference type="InterPro" id="IPR049052">
    <property type="entry name" value="nSTAND1"/>
</dbReference>
<dbReference type="InterPro" id="IPR019775">
    <property type="entry name" value="WD40_repeat_CS"/>
</dbReference>
<feature type="domain" description="Novel STAND NTPase 1" evidence="7">
    <location>
        <begin position="9"/>
        <end position="150"/>
    </location>
</feature>
<feature type="repeat" description="WD" evidence="3">
    <location>
        <begin position="1057"/>
        <end position="1089"/>
    </location>
</feature>
<dbReference type="Pfam" id="PF00400">
    <property type="entry name" value="WD40"/>
    <property type="match status" value="3"/>
</dbReference>
<evidence type="ECO:0000313" key="8">
    <source>
        <dbReference type="EMBL" id="MBL0682977.1"/>
    </source>
</evidence>
<feature type="repeat" description="WD" evidence="3">
    <location>
        <begin position="1101"/>
        <end position="1132"/>
    </location>
</feature>
<feature type="region of interest" description="Disordered" evidence="5">
    <location>
        <begin position="143"/>
        <end position="166"/>
    </location>
</feature>
<keyword evidence="6" id="KW-0812">Transmembrane</keyword>
<keyword evidence="6" id="KW-0472">Membrane</keyword>
<feature type="domain" description="Novel STAND NTPase 1" evidence="7">
    <location>
        <begin position="206"/>
        <end position="367"/>
    </location>
</feature>
<dbReference type="InterPro" id="IPR036322">
    <property type="entry name" value="WD40_repeat_dom_sf"/>
</dbReference>
<feature type="transmembrane region" description="Helical" evidence="6">
    <location>
        <begin position="607"/>
        <end position="628"/>
    </location>
</feature>
<name>A0A937D8R2_9FLAO</name>
<dbReference type="PROSITE" id="PS00678">
    <property type="entry name" value="WD_REPEATS_1"/>
    <property type="match status" value="1"/>
</dbReference>
<proteinExistence type="predicted"/>
<feature type="repeat" description="WD" evidence="3">
    <location>
        <begin position="937"/>
        <end position="969"/>
    </location>
</feature>
<feature type="coiled-coil region" evidence="4">
    <location>
        <begin position="837"/>
        <end position="867"/>
    </location>
</feature>
<dbReference type="SMART" id="SM00320">
    <property type="entry name" value="WD40"/>
    <property type="match status" value="5"/>
</dbReference>
<keyword evidence="6" id="KW-1133">Transmembrane helix</keyword>
<dbReference type="PANTHER" id="PTHR22847:SF637">
    <property type="entry name" value="WD REPEAT DOMAIN 5B"/>
    <property type="match status" value="1"/>
</dbReference>
<reference evidence="8" key="1">
    <citation type="submission" date="2021-01" db="EMBL/GenBank/DDBJ databases">
        <authorList>
            <person name="Zhong Y.L."/>
        </authorList>
    </citation>
    <scope>NUCLEOTIDE SEQUENCE</scope>
    <source>
        <strain evidence="8">KCTC 23302</strain>
    </source>
</reference>
<sequence>MPHSKIISPFKFLNSYQKKDYLTYFGRDQESIALFDLYKDSTIMILHGPSGSGKTSLIYCGLLNRIRYDKQVISIRRDENLIESIKKKLFIYAGNDNWTPETPSKLLDDFFSFHEDLNRILGFIDHIEELMLTVEEEILERKRNKRKIRQTSTEQSIAEDAPDTEEKDDQYVISQYKERLQKFILERKELLEKLGEKNVQLSTISNQLNEYFTNIRVSNSGASFTPLIIFDQFEELFVHGTKDEMNKLGLFLKLIFDYKIPFNIIISLREEYFGYLDQLQSYIPHIFYKKIRLAHPNKESIQSIIEKSFLKFNINQYKGDTDEKLSDIEKYNRIELILDQIKIKDNGSTSYHLPFLQVYLDRLYKVDYYRTYGDQQLKDENNILLPLEFKEHEIKEFGSIEHVLENYIREINNKIIRNTNNKLNNKTQHKDSIIKFLRHFKTKDDLKKRVPIQIEKENYYIIDNQKILNKIQTDIWEDNDPEYNDTVSEIINELKEKGILNVSTGYAELSHDIIAKVISNIRTEDDFRSLIKKDFISSFDIYEDTKNTGDLLSAQQIERMNQCMSYIMNDDDADRLKRKKQFLSDSIRESQKEELEKKKLEKRLKIFFYYPFILTSLLFILAALAYSLQKSVKENRIKELLSYALRDYNVDKTSSFNYIRASEKIREEKLLWFLPFDTKFDLLMDFKNDLYREYKRMPFYYNSIDLRKDQRLTNNDTITSTKTRRFPANSDTLYLFAATSSEKLIISPINYVQKNSKANSNNIKNNIVAFEPYISHKNNVKELMILIAQRKPNNSLVLRILDTKGNVIDKNDNVIINGTKIDIEHKANEVFIIGVDNKILELDFSKSENKINEIENLDQKIRKIKALNNTDFIVLYGKDKLYLNKKNEKTINILEDIEFKEDDIIHTFKVKNKDTVLLGLRGRIKELDLNTLNANDHYVHDEQINTIALDKEKNEMLIGSRDNGANLWNSDKMLRKQFIGHSKPIHNVSFIKGDTDFIITSGEDQMVKIWNITPIEDRIINSDSLYKHLKNVEKVPLSRNTKITYLQKKINQGNQDMYDYINNIRDIDFSKNSRYAISGNSDNTAILWKKTKAKFDTLQVLSAHTSEIVDLEFHENDYILTASSDHTVQIYKKDNPRNSIARILNEEKNEFTPIPSLIRHDYPIKTATFYKNGKYIISTDIKGNTKKWNFLKFDSIINARTYSFSPDVLKK</sequence>
<keyword evidence="4" id="KW-0175">Coiled coil</keyword>
<dbReference type="RefSeq" id="WP_201917546.1">
    <property type="nucleotide sequence ID" value="NZ_BAABAX010000023.1"/>
</dbReference>
<dbReference type="PROSITE" id="PS50082">
    <property type="entry name" value="WD_REPEATS_2"/>
    <property type="match status" value="4"/>
</dbReference>
<dbReference type="Proteomes" id="UP000651057">
    <property type="component" value="Unassembled WGS sequence"/>
</dbReference>
<evidence type="ECO:0000256" key="1">
    <source>
        <dbReference type="ARBA" id="ARBA00022574"/>
    </source>
</evidence>
<dbReference type="SUPFAM" id="SSF52540">
    <property type="entry name" value="P-loop containing nucleoside triphosphate hydrolases"/>
    <property type="match status" value="1"/>
</dbReference>
<dbReference type="Pfam" id="PF20703">
    <property type="entry name" value="nSTAND1"/>
    <property type="match status" value="2"/>
</dbReference>
<keyword evidence="2" id="KW-0677">Repeat</keyword>
<dbReference type="InterPro" id="IPR027417">
    <property type="entry name" value="P-loop_NTPase"/>
</dbReference>
<organism evidence="8 9">
    <name type="scientific">Aquimarina mytili</name>
    <dbReference type="NCBI Taxonomy" id="874423"/>
    <lineage>
        <taxon>Bacteria</taxon>
        <taxon>Pseudomonadati</taxon>
        <taxon>Bacteroidota</taxon>
        <taxon>Flavobacteriia</taxon>
        <taxon>Flavobacteriales</taxon>
        <taxon>Flavobacteriaceae</taxon>
        <taxon>Aquimarina</taxon>
    </lineage>
</organism>
<dbReference type="PROSITE" id="PS50294">
    <property type="entry name" value="WD_REPEATS_REGION"/>
    <property type="match status" value="1"/>
</dbReference>
<keyword evidence="1 3" id="KW-0853">WD repeat</keyword>
<keyword evidence="9" id="KW-1185">Reference proteome</keyword>
<feature type="coiled-coil region" evidence="4">
    <location>
        <begin position="573"/>
        <end position="603"/>
    </location>
</feature>
<dbReference type="InterPro" id="IPR015943">
    <property type="entry name" value="WD40/YVTN_repeat-like_dom_sf"/>
</dbReference>
<dbReference type="InterPro" id="IPR001680">
    <property type="entry name" value="WD40_rpt"/>
</dbReference>
<dbReference type="EMBL" id="JAERQJ010000002">
    <property type="protein sequence ID" value="MBL0682977.1"/>
    <property type="molecule type" value="Genomic_DNA"/>
</dbReference>
<accession>A0A937D8R2</accession>
<evidence type="ECO:0000256" key="6">
    <source>
        <dbReference type="SAM" id="Phobius"/>
    </source>
</evidence>
<dbReference type="Gene3D" id="2.130.10.10">
    <property type="entry name" value="YVTN repeat-like/Quinoprotein amine dehydrogenase"/>
    <property type="match status" value="2"/>
</dbReference>
<evidence type="ECO:0000259" key="7">
    <source>
        <dbReference type="Pfam" id="PF20703"/>
    </source>
</evidence>
<dbReference type="SUPFAM" id="SSF50978">
    <property type="entry name" value="WD40 repeat-like"/>
    <property type="match status" value="1"/>
</dbReference>
<evidence type="ECO:0000256" key="4">
    <source>
        <dbReference type="SAM" id="Coils"/>
    </source>
</evidence>
<comment type="caution">
    <text evidence="8">The sequence shown here is derived from an EMBL/GenBank/DDBJ whole genome shotgun (WGS) entry which is preliminary data.</text>
</comment>
<evidence type="ECO:0000256" key="5">
    <source>
        <dbReference type="SAM" id="MobiDB-lite"/>
    </source>
</evidence>
<protein>
    <recommendedName>
        <fullName evidence="7">Novel STAND NTPase 1 domain-containing protein</fullName>
    </recommendedName>
</protein>
<dbReference type="AlphaFoldDB" id="A0A937D8R2"/>
<gene>
    <name evidence="8" type="ORF">JJQ60_05590</name>
</gene>
<dbReference type="PANTHER" id="PTHR22847">
    <property type="entry name" value="WD40 REPEAT PROTEIN"/>
    <property type="match status" value="1"/>
</dbReference>
<evidence type="ECO:0000256" key="3">
    <source>
        <dbReference type="PROSITE-ProRule" id="PRU00221"/>
    </source>
</evidence>
<evidence type="ECO:0000313" key="9">
    <source>
        <dbReference type="Proteomes" id="UP000651057"/>
    </source>
</evidence>
<evidence type="ECO:0000256" key="2">
    <source>
        <dbReference type="ARBA" id="ARBA00022737"/>
    </source>
</evidence>